<protein>
    <submittedName>
        <fullName evidence="1">Uncharacterized protein</fullName>
    </submittedName>
</protein>
<proteinExistence type="predicted"/>
<dbReference type="EMBL" id="JAHRIQ010087714">
    <property type="protein sequence ID" value="MEQ2249993.1"/>
    <property type="molecule type" value="Genomic_DNA"/>
</dbReference>
<accession>A0ABV0UXU3</accession>
<keyword evidence="2" id="KW-1185">Reference proteome</keyword>
<evidence type="ECO:0000313" key="2">
    <source>
        <dbReference type="Proteomes" id="UP001482620"/>
    </source>
</evidence>
<evidence type="ECO:0000313" key="1">
    <source>
        <dbReference type="EMBL" id="MEQ2249993.1"/>
    </source>
</evidence>
<gene>
    <name evidence="1" type="ORF">ILYODFUR_035213</name>
</gene>
<sequence length="100" mass="11702">MFATMLLMDVSLGKHASDTMLQFTQKSLLIYGLHNFSLDVRKILTPTIKKDVNHKKHASLMTLCTDMTEWYSRGQHIARYRSYAMRARMDRSLQAKQYNT</sequence>
<comment type="caution">
    <text evidence="1">The sequence shown here is derived from an EMBL/GenBank/DDBJ whole genome shotgun (WGS) entry which is preliminary data.</text>
</comment>
<name>A0ABV0UXU3_9TELE</name>
<dbReference type="Proteomes" id="UP001482620">
    <property type="component" value="Unassembled WGS sequence"/>
</dbReference>
<reference evidence="1 2" key="1">
    <citation type="submission" date="2021-06" db="EMBL/GenBank/DDBJ databases">
        <authorList>
            <person name="Palmer J.M."/>
        </authorList>
    </citation>
    <scope>NUCLEOTIDE SEQUENCE [LARGE SCALE GENOMIC DNA]</scope>
    <source>
        <strain evidence="2">if_2019</strain>
        <tissue evidence="1">Muscle</tissue>
    </source>
</reference>
<organism evidence="1 2">
    <name type="scientific">Ilyodon furcidens</name>
    <name type="common">goldbreast splitfin</name>
    <dbReference type="NCBI Taxonomy" id="33524"/>
    <lineage>
        <taxon>Eukaryota</taxon>
        <taxon>Metazoa</taxon>
        <taxon>Chordata</taxon>
        <taxon>Craniata</taxon>
        <taxon>Vertebrata</taxon>
        <taxon>Euteleostomi</taxon>
        <taxon>Actinopterygii</taxon>
        <taxon>Neopterygii</taxon>
        <taxon>Teleostei</taxon>
        <taxon>Neoteleostei</taxon>
        <taxon>Acanthomorphata</taxon>
        <taxon>Ovalentaria</taxon>
        <taxon>Atherinomorphae</taxon>
        <taxon>Cyprinodontiformes</taxon>
        <taxon>Goodeidae</taxon>
        <taxon>Ilyodon</taxon>
    </lineage>
</organism>